<proteinExistence type="predicted"/>
<dbReference type="GO" id="GO:0005615">
    <property type="term" value="C:extracellular space"/>
    <property type="evidence" value="ECO:0007669"/>
    <property type="project" value="TreeGrafter"/>
</dbReference>
<keyword evidence="2" id="KW-1185">Reference proteome</keyword>
<dbReference type="PANTHER" id="PTHR24024:SF18">
    <property type="entry name" value="SHORT-CHAIN COLLAGEN C4-LIKE"/>
    <property type="match status" value="1"/>
</dbReference>
<dbReference type="Proteomes" id="UP000887116">
    <property type="component" value="Unassembled WGS sequence"/>
</dbReference>
<dbReference type="InterPro" id="IPR051077">
    <property type="entry name" value="Ca-dependent_lectin"/>
</dbReference>
<protein>
    <submittedName>
        <fullName evidence="1">Uncharacterized protein</fullName>
    </submittedName>
</protein>
<evidence type="ECO:0000313" key="2">
    <source>
        <dbReference type="Proteomes" id="UP000887116"/>
    </source>
</evidence>
<reference evidence="1" key="1">
    <citation type="submission" date="2020-07" db="EMBL/GenBank/DDBJ databases">
        <title>Multicomponent nature underlies the extraordinary mechanical properties of spider dragline silk.</title>
        <authorList>
            <person name="Kono N."/>
            <person name="Nakamura H."/>
            <person name="Mori M."/>
            <person name="Yoshida Y."/>
            <person name="Ohtoshi R."/>
            <person name="Malay A.D."/>
            <person name="Moran D.A.P."/>
            <person name="Tomita M."/>
            <person name="Numata K."/>
            <person name="Arakawa K."/>
        </authorList>
    </citation>
    <scope>NUCLEOTIDE SEQUENCE</scope>
</reference>
<dbReference type="AlphaFoldDB" id="A0A8X6HYM7"/>
<dbReference type="PANTHER" id="PTHR24024">
    <property type="entry name" value="PULMONARY SURFACTANT-ASSOCIATED PROTEIN A"/>
    <property type="match status" value="1"/>
</dbReference>
<gene>
    <name evidence="1" type="ORF">TNCT_655911</name>
</gene>
<sequence>KLEKLQKDVKDKANLAISYYGTVPLKSIPNSIDGFRTLINSFKEQVDETHLSEGIPMTVSLLPLTDIVDPAEADKFKYIQNQNILNALADFESQFDELRRARLNLTTWAKSLPPQLDPAVEKQIGALARKITSVIEVYYDVIYKLDLSQGIEQLKPAQDAYNFDGNDVYNRYEKMVRRLIQRLNPLIKRNQVASDTYIQWGNNNCTAKKTVVLYDGFVISSTEEGIGGTAQYECAPKSPQKGYDLSDTDRKSHLAGIRYTKLEKNNNPFKGDQYKKISEKGVSCAKCYSPDSAAVVMFAAVSECPLTWSAMYSGYLMSARSGGHTTQYICVDDTPSAPYNMEPEAKAKDTLALTVIQSSGALPSQTYTPGALIRCVVCSMQGNQVVY</sequence>
<comment type="caution">
    <text evidence="1">The sequence shown here is derived from an EMBL/GenBank/DDBJ whole genome shotgun (WGS) entry which is preliminary data.</text>
</comment>
<feature type="non-terminal residue" evidence="1">
    <location>
        <position position="387"/>
    </location>
</feature>
<evidence type="ECO:0000313" key="1">
    <source>
        <dbReference type="EMBL" id="GFR32357.1"/>
    </source>
</evidence>
<dbReference type="OrthoDB" id="6427637at2759"/>
<organism evidence="1 2">
    <name type="scientific">Trichonephila clavata</name>
    <name type="common">Joro spider</name>
    <name type="synonym">Nephila clavata</name>
    <dbReference type="NCBI Taxonomy" id="2740835"/>
    <lineage>
        <taxon>Eukaryota</taxon>
        <taxon>Metazoa</taxon>
        <taxon>Ecdysozoa</taxon>
        <taxon>Arthropoda</taxon>
        <taxon>Chelicerata</taxon>
        <taxon>Arachnida</taxon>
        <taxon>Araneae</taxon>
        <taxon>Araneomorphae</taxon>
        <taxon>Entelegynae</taxon>
        <taxon>Araneoidea</taxon>
        <taxon>Nephilidae</taxon>
        <taxon>Trichonephila</taxon>
    </lineage>
</organism>
<accession>A0A8X6HYM7</accession>
<dbReference type="EMBL" id="BMAO01009643">
    <property type="protein sequence ID" value="GFR32357.1"/>
    <property type="molecule type" value="Genomic_DNA"/>
</dbReference>
<name>A0A8X6HYM7_TRICU</name>